<dbReference type="SFLD" id="SFLDG01016">
    <property type="entry name" value="Prenyltransferase_Like_2"/>
    <property type="match status" value="1"/>
</dbReference>
<dbReference type="NCBIfam" id="TIGR01787">
    <property type="entry name" value="squalene_cyclas"/>
    <property type="match status" value="1"/>
</dbReference>
<dbReference type="SUPFAM" id="SSF48239">
    <property type="entry name" value="Terpenoid cyclases/Protein prenyltransferases"/>
    <property type="match status" value="2"/>
</dbReference>
<dbReference type="GO" id="GO:0005811">
    <property type="term" value="C:lipid droplet"/>
    <property type="evidence" value="ECO:0007669"/>
    <property type="project" value="InterPro"/>
</dbReference>
<dbReference type="NCBIfam" id="TIGR01507">
    <property type="entry name" value="hopene_cyclase"/>
    <property type="match status" value="1"/>
</dbReference>
<sequence length="660" mass="72540">MRPENVAAALERGKWGLLGRQRPDGHWVGELEGDTILESEFILLLAFLGRADDPRVRPAANYLRGHQLPSGGWANYPGGPADISVSVKAYFALKIAGFSADEPFMRRAADAIRGLGGAENSNSFTRFYLALLGQVPYSVCPSVPAELVLLPRWFPFNIYAMSAWSRTIFVPLSVVDAHKPVTELPASMHVRELFVAPSDTPRWPAKPTRQWVSWTNFFLGVDWVIKKGERFRLTPLRRYAVRKAVAWMRERYEESDGIGAIFPPIIYNAIVLRCLGVAANDPEMQWVMKQLEDLCISEGDTLRLQPCLSPVWDTALSLIGVVDAGQPGTSVEVARAVGWLLDKEVRKAGDWAKNVRGVEPGGWFFEYRNAFYPDTDDTSMVLIALARIGRSQAPECQPAVERALNWLLAMQNSDGGWGAFDRDINNEILTRVPFADHNAMLDPSCPDITARILEALSHYGYQAGQKPVDRAVAFILARQEQTGAWFGRWGVNYLYGTWQVLVGLAAVGFGMTDPAVRRAARWLKDVQNSDGGWGESCLSYDDPTAAGVGPSTASQTAWAVLGLLAAGEEDCPEVRAGVEYLVATQAADGGWPEGPFTGTGFPRVFYLKYHMYPVYFPLMALGRYAAVSRPSTDDGTAGRPGPGHSSPSHTGTPLQVPTDE</sequence>
<feature type="domain" description="Squalene cyclase N-terminal" evidence="7">
    <location>
        <begin position="16"/>
        <end position="298"/>
    </location>
</feature>
<feature type="compositionally biased region" description="Polar residues" evidence="5">
    <location>
        <begin position="645"/>
        <end position="660"/>
    </location>
</feature>
<comment type="caution">
    <text evidence="8">The sequence shown here is derived from an EMBL/GenBank/DDBJ whole genome shotgun (WGS) entry which is preliminary data.</text>
</comment>
<dbReference type="InterPro" id="IPR032696">
    <property type="entry name" value="SQ_cyclase_C"/>
</dbReference>
<proteinExistence type="inferred from homology"/>
<dbReference type="AlphaFoldDB" id="A0A225DVQ1"/>
<keyword evidence="9" id="KW-1185">Reference proteome</keyword>
<dbReference type="InterPro" id="IPR006400">
    <property type="entry name" value="Hopene-cyclase"/>
</dbReference>
<evidence type="ECO:0000313" key="9">
    <source>
        <dbReference type="Proteomes" id="UP000214646"/>
    </source>
</evidence>
<keyword evidence="3" id="KW-0677">Repeat</keyword>
<evidence type="ECO:0000256" key="1">
    <source>
        <dbReference type="ARBA" id="ARBA00004999"/>
    </source>
</evidence>
<dbReference type="CDD" id="cd02892">
    <property type="entry name" value="SQCY_1"/>
    <property type="match status" value="1"/>
</dbReference>
<evidence type="ECO:0000259" key="6">
    <source>
        <dbReference type="Pfam" id="PF13243"/>
    </source>
</evidence>
<dbReference type="GO" id="GO:0016104">
    <property type="term" value="P:triterpenoid biosynthetic process"/>
    <property type="evidence" value="ECO:0007669"/>
    <property type="project" value="InterPro"/>
</dbReference>
<protein>
    <submittedName>
        <fullName evidence="8">Squalene--hopene cyclase</fullName>
    </submittedName>
</protein>
<dbReference type="InterPro" id="IPR008930">
    <property type="entry name" value="Terpenoid_cyclase/PrenylTrfase"/>
</dbReference>
<dbReference type="PANTHER" id="PTHR11764:SF20">
    <property type="entry name" value="LANOSTEROL SYNTHASE"/>
    <property type="match status" value="1"/>
</dbReference>
<comment type="pathway">
    <text evidence="1">Secondary metabolite biosynthesis; hopanoid biosynthesis.</text>
</comment>
<dbReference type="Pfam" id="PF13249">
    <property type="entry name" value="SQHop_cyclase_N"/>
    <property type="match status" value="1"/>
</dbReference>
<dbReference type="PANTHER" id="PTHR11764">
    <property type="entry name" value="TERPENE CYCLASE/MUTASE FAMILY MEMBER"/>
    <property type="match status" value="1"/>
</dbReference>
<dbReference type="GO" id="GO:0016866">
    <property type="term" value="F:intramolecular transferase activity"/>
    <property type="evidence" value="ECO:0007669"/>
    <property type="project" value="InterPro"/>
</dbReference>
<gene>
    <name evidence="8" type="ORF">FRUB_01424</name>
</gene>
<feature type="region of interest" description="Disordered" evidence="5">
    <location>
        <begin position="629"/>
        <end position="660"/>
    </location>
</feature>
<evidence type="ECO:0000256" key="5">
    <source>
        <dbReference type="SAM" id="MobiDB-lite"/>
    </source>
</evidence>
<feature type="domain" description="Squalene cyclase C-terminal" evidence="6">
    <location>
        <begin position="308"/>
        <end position="625"/>
    </location>
</feature>
<dbReference type="EMBL" id="NIDE01000002">
    <property type="protein sequence ID" value="OWK45093.1"/>
    <property type="molecule type" value="Genomic_DNA"/>
</dbReference>
<reference evidence="9" key="1">
    <citation type="submission" date="2017-06" db="EMBL/GenBank/DDBJ databases">
        <title>Genome analysis of Fimbriiglobus ruber SP5, the first member of the order Planctomycetales with confirmed chitinolytic capability.</title>
        <authorList>
            <person name="Ravin N.V."/>
            <person name="Rakitin A.L."/>
            <person name="Ivanova A.A."/>
            <person name="Beletsky A.V."/>
            <person name="Kulichevskaya I.S."/>
            <person name="Mardanov A.V."/>
            <person name="Dedysh S.N."/>
        </authorList>
    </citation>
    <scope>NUCLEOTIDE SEQUENCE [LARGE SCALE GENOMIC DNA]</scope>
    <source>
        <strain evidence="9">SP5</strain>
    </source>
</reference>
<evidence type="ECO:0000313" key="8">
    <source>
        <dbReference type="EMBL" id="OWK45093.1"/>
    </source>
</evidence>
<dbReference type="Pfam" id="PF13243">
    <property type="entry name" value="SQHop_cyclase_C"/>
    <property type="match status" value="1"/>
</dbReference>
<organism evidence="8 9">
    <name type="scientific">Fimbriiglobus ruber</name>
    <dbReference type="NCBI Taxonomy" id="1908690"/>
    <lineage>
        <taxon>Bacteria</taxon>
        <taxon>Pseudomonadati</taxon>
        <taxon>Planctomycetota</taxon>
        <taxon>Planctomycetia</taxon>
        <taxon>Gemmatales</taxon>
        <taxon>Gemmataceae</taxon>
        <taxon>Fimbriiglobus</taxon>
    </lineage>
</organism>
<dbReference type="UniPathway" id="UPA00337"/>
<keyword evidence="4" id="KW-0413">Isomerase</keyword>
<dbReference type="Proteomes" id="UP000214646">
    <property type="component" value="Unassembled WGS sequence"/>
</dbReference>
<evidence type="ECO:0000259" key="7">
    <source>
        <dbReference type="Pfam" id="PF13249"/>
    </source>
</evidence>
<evidence type="ECO:0000256" key="2">
    <source>
        <dbReference type="ARBA" id="ARBA00009755"/>
    </source>
</evidence>
<dbReference type="InterPro" id="IPR032697">
    <property type="entry name" value="SQ_cyclase_N"/>
</dbReference>
<evidence type="ECO:0000256" key="4">
    <source>
        <dbReference type="ARBA" id="ARBA00023235"/>
    </source>
</evidence>
<accession>A0A225DVQ1</accession>
<comment type="similarity">
    <text evidence="2">Belongs to the terpene cyclase/mutase family.</text>
</comment>
<name>A0A225DVQ1_9BACT</name>
<dbReference type="InterPro" id="IPR018333">
    <property type="entry name" value="Squalene_cyclase"/>
</dbReference>
<evidence type="ECO:0000256" key="3">
    <source>
        <dbReference type="ARBA" id="ARBA00022737"/>
    </source>
</evidence>
<dbReference type="Gene3D" id="1.50.10.20">
    <property type="match status" value="2"/>
</dbReference>